<dbReference type="Proteomes" id="UP000024635">
    <property type="component" value="Unassembled WGS sequence"/>
</dbReference>
<dbReference type="PROSITE" id="PS51390">
    <property type="entry name" value="WAP"/>
    <property type="match status" value="2"/>
</dbReference>
<keyword evidence="3" id="KW-1185">Reference proteome</keyword>
<sequence>MIVLVLALIPICLAQKMSLCEYFERLGVDRPECRPYSSLPHNTFHQLATHYDEPRTNAVVASTMLAALPLCMNYFHSCMPSTACESGTICTSGVDAGSCCTNPIRTMSEPGIFRCPSPTSMNVQCRKIRGVNWCDSDYDCHGTSTMPSICCPTGCNYNMCIRLGGTPSVPHVRRHIIAFSSLPGEETCPDPYTLNLRCIVRRPTGWCLTDAECPSVNSIHPRKCCPTVCGYNACLIKYNGKWMVA</sequence>
<dbReference type="InterPro" id="IPR008197">
    <property type="entry name" value="WAP_dom"/>
</dbReference>
<organism evidence="2 3">
    <name type="scientific">Ancylostoma ceylanicum</name>
    <dbReference type="NCBI Taxonomy" id="53326"/>
    <lineage>
        <taxon>Eukaryota</taxon>
        <taxon>Metazoa</taxon>
        <taxon>Ecdysozoa</taxon>
        <taxon>Nematoda</taxon>
        <taxon>Chromadorea</taxon>
        <taxon>Rhabditida</taxon>
        <taxon>Rhabditina</taxon>
        <taxon>Rhabditomorpha</taxon>
        <taxon>Strongyloidea</taxon>
        <taxon>Ancylostomatidae</taxon>
        <taxon>Ancylostomatinae</taxon>
        <taxon>Ancylostoma</taxon>
    </lineage>
</organism>
<feature type="domain" description="WAP" evidence="1">
    <location>
        <begin position="179"/>
        <end position="238"/>
    </location>
</feature>
<dbReference type="AlphaFoldDB" id="A0A016WYJ6"/>
<dbReference type="PANTHER" id="PTHR36938">
    <property type="entry name" value="PROTEIN CBG26935"/>
    <property type="match status" value="1"/>
</dbReference>
<dbReference type="GO" id="GO:0005576">
    <property type="term" value="C:extracellular region"/>
    <property type="evidence" value="ECO:0007669"/>
    <property type="project" value="InterPro"/>
</dbReference>
<dbReference type="GO" id="GO:0030414">
    <property type="term" value="F:peptidase inhibitor activity"/>
    <property type="evidence" value="ECO:0007669"/>
    <property type="project" value="InterPro"/>
</dbReference>
<dbReference type="PANTHER" id="PTHR36938:SF2">
    <property type="entry name" value="WAP DOMAIN-CONTAINING PROTEIN"/>
    <property type="match status" value="1"/>
</dbReference>
<comment type="caution">
    <text evidence="2">The sequence shown here is derived from an EMBL/GenBank/DDBJ whole genome shotgun (WGS) entry which is preliminary data.</text>
</comment>
<name>A0A016WYJ6_9BILA</name>
<proteinExistence type="predicted"/>
<evidence type="ECO:0000313" key="3">
    <source>
        <dbReference type="Proteomes" id="UP000024635"/>
    </source>
</evidence>
<dbReference type="STRING" id="53326.A0A016WYJ6"/>
<dbReference type="OrthoDB" id="5802447at2759"/>
<dbReference type="EMBL" id="JARK01000054">
    <property type="protein sequence ID" value="EYC44651.1"/>
    <property type="molecule type" value="Genomic_DNA"/>
</dbReference>
<gene>
    <name evidence="2" type="primary">Acey_s0454.g1729</name>
    <name evidence="2" type="synonym">Acey-T28C12.6</name>
    <name evidence="2" type="ORF">Y032_0454g1729</name>
</gene>
<evidence type="ECO:0000313" key="2">
    <source>
        <dbReference type="EMBL" id="EYC44651.1"/>
    </source>
</evidence>
<evidence type="ECO:0000259" key="1">
    <source>
        <dbReference type="PROSITE" id="PS51390"/>
    </source>
</evidence>
<accession>A0A016WYJ6</accession>
<reference evidence="3" key="1">
    <citation type="journal article" date="2015" name="Nat. Genet.">
        <title>The genome and transcriptome of the zoonotic hookworm Ancylostoma ceylanicum identify infection-specific gene families.</title>
        <authorList>
            <person name="Schwarz E.M."/>
            <person name="Hu Y."/>
            <person name="Antoshechkin I."/>
            <person name="Miller M.M."/>
            <person name="Sternberg P.W."/>
            <person name="Aroian R.V."/>
        </authorList>
    </citation>
    <scope>NUCLEOTIDE SEQUENCE</scope>
    <source>
        <strain evidence="3">HY135</strain>
    </source>
</reference>
<protein>
    <recommendedName>
        <fullName evidence="1">WAP domain-containing protein</fullName>
    </recommendedName>
</protein>
<feature type="domain" description="WAP" evidence="1">
    <location>
        <begin position="106"/>
        <end position="164"/>
    </location>
</feature>